<dbReference type="AlphaFoldDB" id="A0A8T1WVY0"/>
<reference evidence="2" key="1">
    <citation type="submission" date="2021-02" db="EMBL/GenBank/DDBJ databases">
        <authorList>
            <person name="Palmer J.M."/>
        </authorList>
    </citation>
    <scope>NUCLEOTIDE SEQUENCE</scope>
    <source>
        <strain evidence="2">SCRP23</strain>
    </source>
</reference>
<organism evidence="2 3">
    <name type="scientific">Phytophthora boehmeriae</name>
    <dbReference type="NCBI Taxonomy" id="109152"/>
    <lineage>
        <taxon>Eukaryota</taxon>
        <taxon>Sar</taxon>
        <taxon>Stramenopiles</taxon>
        <taxon>Oomycota</taxon>
        <taxon>Peronosporomycetes</taxon>
        <taxon>Peronosporales</taxon>
        <taxon>Peronosporaceae</taxon>
        <taxon>Phytophthora</taxon>
    </lineage>
</organism>
<evidence type="ECO:0000313" key="3">
    <source>
        <dbReference type="Proteomes" id="UP000693981"/>
    </source>
</evidence>
<feature type="region of interest" description="Disordered" evidence="1">
    <location>
        <begin position="1"/>
        <end position="38"/>
    </location>
</feature>
<dbReference type="Proteomes" id="UP000693981">
    <property type="component" value="Unassembled WGS sequence"/>
</dbReference>
<dbReference type="OrthoDB" id="114251at2759"/>
<feature type="region of interest" description="Disordered" evidence="1">
    <location>
        <begin position="141"/>
        <end position="172"/>
    </location>
</feature>
<accession>A0A8T1WVY0</accession>
<keyword evidence="3" id="KW-1185">Reference proteome</keyword>
<dbReference type="EMBL" id="JAGDFL010000177">
    <property type="protein sequence ID" value="KAG7396003.1"/>
    <property type="molecule type" value="Genomic_DNA"/>
</dbReference>
<feature type="compositionally biased region" description="Polar residues" evidence="1">
    <location>
        <begin position="1"/>
        <end position="10"/>
    </location>
</feature>
<evidence type="ECO:0000256" key="1">
    <source>
        <dbReference type="SAM" id="MobiDB-lite"/>
    </source>
</evidence>
<feature type="compositionally biased region" description="Low complexity" evidence="1">
    <location>
        <begin position="158"/>
        <end position="171"/>
    </location>
</feature>
<comment type="caution">
    <text evidence="2">The sequence shown here is derived from an EMBL/GenBank/DDBJ whole genome shotgun (WGS) entry which is preliminary data.</text>
</comment>
<protein>
    <submittedName>
        <fullName evidence="2">Uncharacterized protein</fullName>
    </submittedName>
</protein>
<evidence type="ECO:0000313" key="2">
    <source>
        <dbReference type="EMBL" id="KAG7396003.1"/>
    </source>
</evidence>
<gene>
    <name evidence="2" type="ORF">PHYBOEH_002909</name>
</gene>
<proteinExistence type="predicted"/>
<name>A0A8T1WVY0_9STRA</name>
<sequence>MKNVPESTSVLDAFGLEEIPKTPPHVVDPKRKNKKSTRTKVTTIIPNSEAFRLAELKTQDPAVFAHILADHFVAREHMENSAAATTRPSPLPSSLPVRQKIARPAAGTANLGSFRSWQFGERCLATYRVLFGRPLWAASTPTSLPQYSPRPRKRKHVTPPTSSSSDSSETSNADLDAFELEPDATGDLLNLPMVDELLELQGEEVLAIGGKEDTHEDSFETEDMLAGLAMELNDGVDADTDIGGEAVDLWWGLDATGIDGVDSDSLLTEREEEELRFMTASASFTPDTSDLNDMETI</sequence>